<keyword evidence="3" id="KW-1185">Reference proteome</keyword>
<dbReference type="EMBL" id="JAUUTY010000004">
    <property type="protein sequence ID" value="KAK1642740.1"/>
    <property type="molecule type" value="Genomic_DNA"/>
</dbReference>
<dbReference type="AlphaFoldDB" id="A0AAD8W5H3"/>
<dbReference type="InterPro" id="IPR036047">
    <property type="entry name" value="F-box-like_dom_sf"/>
</dbReference>
<accession>A0AAD8W5H3</accession>
<evidence type="ECO:0000313" key="2">
    <source>
        <dbReference type="EMBL" id="KAK1642740.1"/>
    </source>
</evidence>
<proteinExistence type="predicted"/>
<dbReference type="Proteomes" id="UP001231189">
    <property type="component" value="Unassembled WGS sequence"/>
</dbReference>
<feature type="domain" description="F-box" evidence="1">
    <location>
        <begin position="7"/>
        <end position="50"/>
    </location>
</feature>
<dbReference type="InterPro" id="IPR001810">
    <property type="entry name" value="F-box_dom"/>
</dbReference>
<organism evidence="2 3">
    <name type="scientific">Lolium multiflorum</name>
    <name type="common">Italian ryegrass</name>
    <name type="synonym">Lolium perenne subsp. multiflorum</name>
    <dbReference type="NCBI Taxonomy" id="4521"/>
    <lineage>
        <taxon>Eukaryota</taxon>
        <taxon>Viridiplantae</taxon>
        <taxon>Streptophyta</taxon>
        <taxon>Embryophyta</taxon>
        <taxon>Tracheophyta</taxon>
        <taxon>Spermatophyta</taxon>
        <taxon>Magnoliopsida</taxon>
        <taxon>Liliopsida</taxon>
        <taxon>Poales</taxon>
        <taxon>Poaceae</taxon>
        <taxon>BOP clade</taxon>
        <taxon>Pooideae</taxon>
        <taxon>Poodae</taxon>
        <taxon>Poeae</taxon>
        <taxon>Poeae Chloroplast Group 2 (Poeae type)</taxon>
        <taxon>Loliodinae</taxon>
        <taxon>Loliinae</taxon>
        <taxon>Lolium</taxon>
    </lineage>
</organism>
<sequence length="390" mass="43525">MAAPPVLPVDLVEEILLRLPPDEPALLLRASLVCKAWSRAVSHPSFRRRLPELHGTAPVLGFLHNWSDKRIPYFVPTTASAFSLAAPDRRFWRALDCRDGRAFFVTEPKNCETRGLLMWEPVTGAQQRVPVPAAFWDMDADMLMYPSAAVFCAAAGCDHHGCHGGPFGVAFVFTVDPHNDDHEEYVTSGCVYSSETGTWGELTPMHCEFGMEFGDFSCVLGGRSLVYFMSNGMAILEYNFERNELAVIDTPDTPDYREIFSLMLAEDGGLGVIQDLDSHLKLWSREASDNTDQQWVLSRVIDLGNLLPVEALVNATISLFVLGFAEGADVIFVDTVVGLFTVELLCQRVRKVCGKNGFRQLIPVVDFYTPNEHQDQLLWDASEEERGEEE</sequence>
<dbReference type="Pfam" id="PF00646">
    <property type="entry name" value="F-box"/>
    <property type="match status" value="1"/>
</dbReference>
<dbReference type="SMART" id="SM00256">
    <property type="entry name" value="FBOX"/>
    <property type="match status" value="1"/>
</dbReference>
<evidence type="ECO:0000313" key="3">
    <source>
        <dbReference type="Proteomes" id="UP001231189"/>
    </source>
</evidence>
<reference evidence="2" key="1">
    <citation type="submission" date="2023-07" db="EMBL/GenBank/DDBJ databases">
        <title>A chromosome-level genome assembly of Lolium multiflorum.</title>
        <authorList>
            <person name="Chen Y."/>
            <person name="Copetti D."/>
            <person name="Kolliker R."/>
            <person name="Studer B."/>
        </authorList>
    </citation>
    <scope>NUCLEOTIDE SEQUENCE</scope>
    <source>
        <strain evidence="2">02402/16</strain>
        <tissue evidence="2">Leaf</tissue>
    </source>
</reference>
<dbReference type="Gene3D" id="1.20.1280.50">
    <property type="match status" value="1"/>
</dbReference>
<dbReference type="PANTHER" id="PTHR32133:SF408">
    <property type="entry name" value="OS07G0120400 PROTEIN"/>
    <property type="match status" value="1"/>
</dbReference>
<evidence type="ECO:0000259" key="1">
    <source>
        <dbReference type="SMART" id="SM00256"/>
    </source>
</evidence>
<comment type="caution">
    <text evidence="2">The sequence shown here is derived from an EMBL/GenBank/DDBJ whole genome shotgun (WGS) entry which is preliminary data.</text>
</comment>
<dbReference type="SUPFAM" id="SSF81383">
    <property type="entry name" value="F-box domain"/>
    <property type="match status" value="1"/>
</dbReference>
<gene>
    <name evidence="2" type="ORF">QYE76_060545</name>
</gene>
<name>A0AAD8W5H3_LOLMU</name>
<dbReference type="PANTHER" id="PTHR32133">
    <property type="entry name" value="OS07G0120400 PROTEIN"/>
    <property type="match status" value="1"/>
</dbReference>
<protein>
    <recommendedName>
        <fullName evidence="1">F-box domain-containing protein</fullName>
    </recommendedName>
</protein>